<feature type="transmembrane region" description="Helical" evidence="5">
    <location>
        <begin position="21"/>
        <end position="41"/>
    </location>
</feature>
<dbReference type="Proteomes" id="UP000292027">
    <property type="component" value="Unassembled WGS sequence"/>
</dbReference>
<dbReference type="NCBIfam" id="TIGR03061">
    <property type="entry name" value="pip_yhgE_Nterm"/>
    <property type="match status" value="1"/>
</dbReference>
<evidence type="ECO:0000256" key="3">
    <source>
        <dbReference type="ARBA" id="ARBA00022989"/>
    </source>
</evidence>
<dbReference type="InterPro" id="IPR011049">
    <property type="entry name" value="Serralysin-like_metalloprot_C"/>
</dbReference>
<comment type="caution">
    <text evidence="7">The sequence shown here is derived from an EMBL/GenBank/DDBJ whole genome shotgun (WGS) entry which is preliminary data.</text>
</comment>
<name>A0A4Q7WSG0_9ACTN</name>
<dbReference type="InterPro" id="IPR013525">
    <property type="entry name" value="ABC2_TM"/>
</dbReference>
<evidence type="ECO:0000256" key="4">
    <source>
        <dbReference type="ARBA" id="ARBA00023136"/>
    </source>
</evidence>
<reference evidence="7 8" key="1">
    <citation type="journal article" date="2015" name="Stand. Genomic Sci.">
        <title>Genomic Encyclopedia of Bacterial and Archaeal Type Strains, Phase III: the genomes of soil and plant-associated and newly described type strains.</title>
        <authorList>
            <person name="Whitman W.B."/>
            <person name="Woyke T."/>
            <person name="Klenk H.P."/>
            <person name="Zhou Y."/>
            <person name="Lilburn T.G."/>
            <person name="Beck B.J."/>
            <person name="De Vos P."/>
            <person name="Vandamme P."/>
            <person name="Eisen J.A."/>
            <person name="Garrity G."/>
            <person name="Hugenholtz P."/>
            <person name="Kyrpides N.C."/>
        </authorList>
    </citation>
    <scope>NUCLEOTIDE SEQUENCE [LARGE SCALE GENOMIC DNA]</scope>
    <source>
        <strain evidence="7 8">VKM Ac-2540</strain>
    </source>
</reference>
<dbReference type="NCBIfam" id="TIGR03057">
    <property type="entry name" value="xxxLxxG_by_4"/>
    <property type="match status" value="3"/>
</dbReference>
<dbReference type="EMBL" id="SHKR01000013">
    <property type="protein sequence ID" value="RZU13301.1"/>
    <property type="molecule type" value="Genomic_DNA"/>
</dbReference>
<evidence type="ECO:0000313" key="8">
    <source>
        <dbReference type="Proteomes" id="UP000292027"/>
    </source>
</evidence>
<sequence>MTALRMALSELRRLTAGRLPKLAVVALLLVPVLYGGLYLYANHDPYGRLDKIPTAVVVEDAGTTLATGEKLNVGPEVAAELVKSKSFDWHQVDRADATSGVSDGKYEFALVLPKSFSSDLASSAEFTPRQAQLELLTNDANNYIAHTIANQVVAQVTKTVASEVSETAASQLLAGYNTIHKQVGSAAAGAAQLSQGLASAATGVGKLQTGAAQLNTAQKQLSAGATQLATGTAQASQGANSLAAGASKLDNGLGTLKRKTSTLPKQTKSLAAGADQVADGNEKIAGAGKQVATASSTLVKDLSTFDTQLTARLKAQGFSQHQIREVLLETAKLRAPVVRANTKIQSTSKQLNQLAVGARKVSNGAAALANATPALTTGISAAADGADQLSSGAAQLKTGLGSLQTGAQQLATGEKQAVVGQGQLLTGVNSLATGVGQLKTGATQLNTGLANGVKQIPNPSADQRKAVAETLGAPVTLQNVSQATADSYGAGLAPFFLSLACWIGAYVLFLLVRPLSPRALAALQSPFRVALGGWLPPALFGAIQATLVFVAVVLGLGIHAAHPWLTVGFLILTSFTFVAILHALSAWFGAVGKFLGLVLMVVQLVSAGGTFPWQTIPAPLYLFHHALPMSYAIDGVRHLMYGGPGTSLGRDLLALGAWFAVALAASTLAARKQRVWPAKKLQPELVL</sequence>
<dbReference type="InterPro" id="IPR051328">
    <property type="entry name" value="T7SS_ABC-Transporter"/>
</dbReference>
<feature type="transmembrane region" description="Helical" evidence="5">
    <location>
        <begin position="488"/>
        <end position="512"/>
    </location>
</feature>
<evidence type="ECO:0000256" key="2">
    <source>
        <dbReference type="ARBA" id="ARBA00022692"/>
    </source>
</evidence>
<proteinExistence type="predicted"/>
<feature type="domain" description="ABC-2 type transporter transmembrane" evidence="6">
    <location>
        <begin position="441"/>
        <end position="667"/>
    </location>
</feature>
<dbReference type="NCBIfam" id="TIGR03062">
    <property type="entry name" value="pip_yhgE_Cterm"/>
    <property type="match status" value="1"/>
</dbReference>
<accession>A0A4Q7WSG0</accession>
<organism evidence="7 8">
    <name type="scientific">Kribbella rubisoli</name>
    <dbReference type="NCBI Taxonomy" id="3075929"/>
    <lineage>
        <taxon>Bacteria</taxon>
        <taxon>Bacillati</taxon>
        <taxon>Actinomycetota</taxon>
        <taxon>Actinomycetes</taxon>
        <taxon>Propionibacteriales</taxon>
        <taxon>Kribbellaceae</taxon>
        <taxon>Kribbella</taxon>
    </lineage>
</organism>
<dbReference type="GO" id="GO:0016020">
    <property type="term" value="C:membrane"/>
    <property type="evidence" value="ECO:0007669"/>
    <property type="project" value="UniProtKB-SubCell"/>
</dbReference>
<dbReference type="PANTHER" id="PTHR43077:SF5">
    <property type="entry name" value="PHAGE INFECTION PROTEIN"/>
    <property type="match status" value="1"/>
</dbReference>
<keyword evidence="8" id="KW-1185">Reference proteome</keyword>
<dbReference type="AlphaFoldDB" id="A0A4Q7WSG0"/>
<evidence type="ECO:0000256" key="5">
    <source>
        <dbReference type="SAM" id="Phobius"/>
    </source>
</evidence>
<protein>
    <submittedName>
        <fullName evidence="7">Membrane protein</fullName>
    </submittedName>
</protein>
<dbReference type="GO" id="GO:0140359">
    <property type="term" value="F:ABC-type transporter activity"/>
    <property type="evidence" value="ECO:0007669"/>
    <property type="project" value="InterPro"/>
</dbReference>
<dbReference type="InterPro" id="IPR017501">
    <property type="entry name" value="Phage_infect_YhgE_C"/>
</dbReference>
<feature type="domain" description="ABC-2 type transporter transmembrane" evidence="6">
    <location>
        <begin position="26"/>
        <end position="162"/>
    </location>
</feature>
<feature type="transmembrane region" description="Helical" evidence="5">
    <location>
        <begin position="594"/>
        <end position="613"/>
    </location>
</feature>
<keyword evidence="2 5" id="KW-0812">Transmembrane</keyword>
<evidence type="ECO:0000259" key="6">
    <source>
        <dbReference type="Pfam" id="PF12698"/>
    </source>
</evidence>
<comment type="subcellular location">
    <subcellularLocation>
        <location evidence="1">Membrane</location>
        <topology evidence="1">Multi-pass membrane protein</topology>
    </subcellularLocation>
</comment>
<dbReference type="InterPro" id="IPR017500">
    <property type="entry name" value="Phage_infect_YhgE_N"/>
</dbReference>
<dbReference type="Gene3D" id="3.40.1710.10">
    <property type="entry name" value="abc type-2 transporter like domain"/>
    <property type="match status" value="1"/>
</dbReference>
<keyword evidence="3 5" id="KW-1133">Transmembrane helix</keyword>
<dbReference type="Pfam" id="PF12698">
    <property type="entry name" value="ABC2_membrane_3"/>
    <property type="match status" value="2"/>
</dbReference>
<evidence type="ECO:0000313" key="7">
    <source>
        <dbReference type="EMBL" id="RZU13301.1"/>
    </source>
</evidence>
<dbReference type="InterPro" id="IPR023908">
    <property type="entry name" value="xxxLxxG_rpt"/>
</dbReference>
<keyword evidence="4 5" id="KW-0472">Membrane</keyword>
<feature type="transmembrane region" description="Helical" evidence="5">
    <location>
        <begin position="652"/>
        <end position="670"/>
    </location>
</feature>
<dbReference type="OrthoDB" id="9811483at2"/>
<dbReference type="SUPFAM" id="SSF101967">
    <property type="entry name" value="Adhesin YadA, collagen-binding domain"/>
    <property type="match status" value="2"/>
</dbReference>
<dbReference type="PANTHER" id="PTHR43077">
    <property type="entry name" value="TRANSPORT PERMEASE YVFS-RELATED"/>
    <property type="match status" value="1"/>
</dbReference>
<feature type="transmembrane region" description="Helical" evidence="5">
    <location>
        <begin position="564"/>
        <end position="587"/>
    </location>
</feature>
<gene>
    <name evidence="7" type="ORF">EV645_4139</name>
</gene>
<dbReference type="RefSeq" id="WP_130445571.1">
    <property type="nucleotide sequence ID" value="NZ_SHKR01000013.1"/>
</dbReference>
<evidence type="ECO:0000256" key="1">
    <source>
        <dbReference type="ARBA" id="ARBA00004141"/>
    </source>
</evidence>
<feature type="transmembrane region" description="Helical" evidence="5">
    <location>
        <begin position="533"/>
        <end position="558"/>
    </location>
</feature>